<gene>
    <name evidence="1" type="ORF">Tci_047734</name>
</gene>
<evidence type="ECO:0000313" key="1">
    <source>
        <dbReference type="EMBL" id="GEU75756.1"/>
    </source>
</evidence>
<dbReference type="AlphaFoldDB" id="A0A6L2MP42"/>
<proteinExistence type="predicted"/>
<organism evidence="1">
    <name type="scientific">Tanacetum cinerariifolium</name>
    <name type="common">Dalmatian daisy</name>
    <name type="synonym">Chrysanthemum cinerariifolium</name>
    <dbReference type="NCBI Taxonomy" id="118510"/>
    <lineage>
        <taxon>Eukaryota</taxon>
        <taxon>Viridiplantae</taxon>
        <taxon>Streptophyta</taxon>
        <taxon>Embryophyta</taxon>
        <taxon>Tracheophyta</taxon>
        <taxon>Spermatophyta</taxon>
        <taxon>Magnoliopsida</taxon>
        <taxon>eudicotyledons</taxon>
        <taxon>Gunneridae</taxon>
        <taxon>Pentapetalae</taxon>
        <taxon>asterids</taxon>
        <taxon>campanulids</taxon>
        <taxon>Asterales</taxon>
        <taxon>Asteraceae</taxon>
        <taxon>Asteroideae</taxon>
        <taxon>Anthemideae</taxon>
        <taxon>Anthemidinae</taxon>
        <taxon>Tanacetum</taxon>
    </lineage>
</organism>
<sequence length="150" mass="16812">MNQELRKKEPNSQSKELMVNWSRIMVVETHRNLLRSNIDSLSLWKALVVAPFPPFMPPLFTVAICLYYSTEPVHVTCLLAITDDRPLLLHLPISPANMQTSRLCGGHAVQLGNLNIFRVFSHSSEGKKNGNLPTLLGRWVDAAAMVGHQL</sequence>
<name>A0A6L2MP42_TANCI</name>
<reference evidence="1" key="1">
    <citation type="journal article" date="2019" name="Sci. Rep.">
        <title>Draft genome of Tanacetum cinerariifolium, the natural source of mosquito coil.</title>
        <authorList>
            <person name="Yamashiro T."/>
            <person name="Shiraishi A."/>
            <person name="Satake H."/>
            <person name="Nakayama K."/>
        </authorList>
    </citation>
    <scope>NUCLEOTIDE SEQUENCE</scope>
</reference>
<dbReference type="EMBL" id="BKCJ010007144">
    <property type="protein sequence ID" value="GEU75756.1"/>
    <property type="molecule type" value="Genomic_DNA"/>
</dbReference>
<comment type="caution">
    <text evidence="1">The sequence shown here is derived from an EMBL/GenBank/DDBJ whole genome shotgun (WGS) entry which is preliminary data.</text>
</comment>
<accession>A0A6L2MP42</accession>
<protein>
    <submittedName>
        <fullName evidence="1">Uncharacterized protein</fullName>
    </submittedName>
</protein>